<dbReference type="InterPro" id="IPR051532">
    <property type="entry name" value="Ester_Hydrolysis_Enzymes"/>
</dbReference>
<organism evidence="2 3">
    <name type="scientific">Anthostomella pinea</name>
    <dbReference type="NCBI Taxonomy" id="933095"/>
    <lineage>
        <taxon>Eukaryota</taxon>
        <taxon>Fungi</taxon>
        <taxon>Dikarya</taxon>
        <taxon>Ascomycota</taxon>
        <taxon>Pezizomycotina</taxon>
        <taxon>Sordariomycetes</taxon>
        <taxon>Xylariomycetidae</taxon>
        <taxon>Xylariales</taxon>
        <taxon>Xylariaceae</taxon>
        <taxon>Anthostomella</taxon>
    </lineage>
</organism>
<gene>
    <name evidence="2" type="ORF">KHLLAP_LOCUS13298</name>
</gene>
<dbReference type="Proteomes" id="UP001295740">
    <property type="component" value="Unassembled WGS sequence"/>
</dbReference>
<evidence type="ECO:0000313" key="2">
    <source>
        <dbReference type="EMBL" id="CAJ2512830.1"/>
    </source>
</evidence>
<dbReference type="InterPro" id="IPR013830">
    <property type="entry name" value="SGNH_hydro"/>
</dbReference>
<accession>A0AAI8YQ04</accession>
<dbReference type="CDD" id="cd00229">
    <property type="entry name" value="SGNH_hydrolase"/>
    <property type="match status" value="1"/>
</dbReference>
<dbReference type="PANTHER" id="PTHR30383">
    <property type="entry name" value="THIOESTERASE 1/PROTEASE 1/LYSOPHOSPHOLIPASE L1"/>
    <property type="match status" value="1"/>
</dbReference>
<dbReference type="Pfam" id="PF13472">
    <property type="entry name" value="Lipase_GDSL_2"/>
    <property type="match status" value="1"/>
</dbReference>
<keyword evidence="3" id="KW-1185">Reference proteome</keyword>
<protein>
    <submittedName>
        <fullName evidence="2">Uu.00g009490.m01.CDS01</fullName>
    </submittedName>
</protein>
<dbReference type="PANTHER" id="PTHR30383:SF19">
    <property type="entry name" value="FIBRONECTIN TYPE-III DOMAIN-CONTAINING PROTEIN"/>
    <property type="match status" value="1"/>
</dbReference>
<sequence>MASSSTPANSGKTPKPALRILCFGNSLTAGYPADNPYGIRLKEKLEEVFPHFVKGKEKGGKNGGGVEFDVDGVPGDLVARGSFLGRMESAWQQAEHPYDWTIVLGGTNDIGWGVDTDQLIEGLKRSWDIPLSKGGKVLALTIPETKYRSAKLEESRNKVNDAIRGYKKKNFFHFDLFNAIPYHSMPAGDRPTYWEMDGVHLTAAGYDLMGEKIAEALVRILRLAEAQDTEISEIVTDPRQRRAIEDLIVEEERGDHKLLSQGYIIVRKRDLD</sequence>
<reference evidence="2" key="1">
    <citation type="submission" date="2023-10" db="EMBL/GenBank/DDBJ databases">
        <authorList>
            <person name="Hackl T."/>
        </authorList>
    </citation>
    <scope>NUCLEOTIDE SEQUENCE</scope>
</reference>
<dbReference type="EMBL" id="CAUWAG010000020">
    <property type="protein sequence ID" value="CAJ2512830.1"/>
    <property type="molecule type" value="Genomic_DNA"/>
</dbReference>
<proteinExistence type="predicted"/>
<dbReference type="GO" id="GO:0004622">
    <property type="term" value="F:phosphatidylcholine lysophospholipase activity"/>
    <property type="evidence" value="ECO:0007669"/>
    <property type="project" value="TreeGrafter"/>
</dbReference>
<comment type="caution">
    <text evidence="2">The sequence shown here is derived from an EMBL/GenBank/DDBJ whole genome shotgun (WGS) entry which is preliminary data.</text>
</comment>
<feature type="domain" description="SGNH hydrolase-type esterase" evidence="1">
    <location>
        <begin position="22"/>
        <end position="208"/>
    </location>
</feature>
<evidence type="ECO:0000313" key="3">
    <source>
        <dbReference type="Proteomes" id="UP001295740"/>
    </source>
</evidence>
<dbReference type="AlphaFoldDB" id="A0AAI8YQ04"/>
<evidence type="ECO:0000259" key="1">
    <source>
        <dbReference type="Pfam" id="PF13472"/>
    </source>
</evidence>
<dbReference type="InterPro" id="IPR036514">
    <property type="entry name" value="SGNH_hydro_sf"/>
</dbReference>
<name>A0AAI8YQ04_9PEZI</name>
<dbReference type="SUPFAM" id="SSF52266">
    <property type="entry name" value="SGNH hydrolase"/>
    <property type="match status" value="1"/>
</dbReference>
<dbReference type="Gene3D" id="3.40.50.1110">
    <property type="entry name" value="SGNH hydrolase"/>
    <property type="match status" value="1"/>
</dbReference>